<evidence type="ECO:0000313" key="4">
    <source>
        <dbReference type="Proteomes" id="UP000664859"/>
    </source>
</evidence>
<feature type="transmembrane region" description="Helical" evidence="2">
    <location>
        <begin position="664"/>
        <end position="686"/>
    </location>
</feature>
<dbReference type="AlphaFoldDB" id="A0A836CI60"/>
<protein>
    <submittedName>
        <fullName evidence="3">Uncharacterized protein</fullName>
    </submittedName>
</protein>
<sequence>MSFAEALVKRMTNSASRERSTFAAMLSLKGSNRGSDKWSVGSSLRPPRRLRGGGRCNPLNFRPRVQLYVIFALPHVIFVLIELVIFGVFTGCMTSLAKTWATTFDGMGQDSIGSDSIGSVIQLQFQTSKYLNFRAVDGVGQDSIGSAVTLDGTSRASNGSVQRSVVKKVARLMTGLQNLSHNTNVQKRCAGDVTQERDDAIFRLLRFMQDQYQVEYITLLSADMTIWMTVNNATRIGTVFNPGGVVTAAAGGGGAGGRALWMATRVSVAELKLEGAPLLRDRVSSLDMAYVGAPLLRDRVSSLDMAYVRPPYDSGMDGFGGHPYETGMDGFIRWVVVPIHAQDAADSSAPIGYVVAGDLGSGKAALTSLVARSLGGTAGVYANTASAAAMAADSDRWQVASSSLSIEYQAQHKKRRSVMQELLEGFSPLSAMSSAEADHWLDAVSEGEADTASSFETPLLSAMSSAKADHWLDNVSEESTGDPLQVKPYRMTAMAWTTDAESGEVEASADERTEVVLMRLYSRAKWTPPSQTEVVLSGGEVEAPADERTEVVLTRGVVVNDMAQQLYMGGLSISLMYALVLDWIALMGISLMDVLVFDWIMPLMAATFFQAPVLPPLLLSLPLMAATFFLAPLEKMARRVRAGQMVDMDYLASLARRRRRAHSVLLVFFSLYSLGVSVVMGTRTAIQAHKAYQTRSAAAPGVVALELRDEMDGVGLFAASLQASELLRAALIAPDDAAAAAAARLRLASASELLQAEFVVLLNSTAQIVAAPNCPELQGAAFDPAFVVSRTLATGSRYSRSALVAWSDMQRFRAPRYATRLAASTPESALSAAAQNDSDFESLICWVGAPFWVDGPGTPGPPDGAVLVGSVVNGKTKVLESANDIIGHGYSAIYYLNSKGEYQLASSVFTNDAHADAPVDVDRALPQTAWLDELRGSSAWKTSELTSVTSDAHRHSFTNTGELTSVTRDAHFEGRHHVFEGKHHVVSAHCGPKNTVFEGKHHVVSAHCGPKNTVVDQEGMRSELVEWTGDPTDQCWVYLVQLVEWTGDPTDQCWVYLVQLVEWTGDPTDKCWVYLVQLTEWLGDPTDECWVHLVQNAFIGLCCLKTAVILGLCYRAYRPFQKIVLRNKIVAAHAATPGGSPLSSPGDSLHLDASRYKPLQQQQQQLQQMQMRRTGSSKGLSSVSSTQSDAPPAPLPARLTGAGLSITMSTAAAAAARGGGGGGGGSSSGTPSGAGAGAAAAAAPQPL</sequence>
<reference evidence="3" key="1">
    <citation type="submission" date="2021-02" db="EMBL/GenBank/DDBJ databases">
        <title>First Annotated Genome of the Yellow-green Alga Tribonema minus.</title>
        <authorList>
            <person name="Mahan K.M."/>
        </authorList>
    </citation>
    <scope>NUCLEOTIDE SEQUENCE</scope>
    <source>
        <strain evidence="3">UTEX B ZZ1240</strain>
    </source>
</reference>
<keyword evidence="2" id="KW-1133">Transmembrane helix</keyword>
<dbReference type="EMBL" id="JAFCMP010000162">
    <property type="protein sequence ID" value="KAG5184511.1"/>
    <property type="molecule type" value="Genomic_DNA"/>
</dbReference>
<proteinExistence type="predicted"/>
<evidence type="ECO:0000256" key="2">
    <source>
        <dbReference type="SAM" id="Phobius"/>
    </source>
</evidence>
<organism evidence="3 4">
    <name type="scientific">Tribonema minus</name>
    <dbReference type="NCBI Taxonomy" id="303371"/>
    <lineage>
        <taxon>Eukaryota</taxon>
        <taxon>Sar</taxon>
        <taxon>Stramenopiles</taxon>
        <taxon>Ochrophyta</taxon>
        <taxon>PX clade</taxon>
        <taxon>Xanthophyceae</taxon>
        <taxon>Tribonematales</taxon>
        <taxon>Tribonemataceae</taxon>
        <taxon>Tribonema</taxon>
    </lineage>
</organism>
<keyword evidence="4" id="KW-1185">Reference proteome</keyword>
<name>A0A836CI60_9STRA</name>
<evidence type="ECO:0000313" key="3">
    <source>
        <dbReference type="EMBL" id="KAG5184511.1"/>
    </source>
</evidence>
<feature type="transmembrane region" description="Helical" evidence="2">
    <location>
        <begin position="613"/>
        <end position="631"/>
    </location>
</feature>
<feature type="region of interest" description="Disordered" evidence="1">
    <location>
        <begin position="1160"/>
        <end position="1247"/>
    </location>
</feature>
<dbReference type="Proteomes" id="UP000664859">
    <property type="component" value="Unassembled WGS sequence"/>
</dbReference>
<keyword evidence="2" id="KW-0472">Membrane</keyword>
<feature type="compositionally biased region" description="Gly residues" evidence="1">
    <location>
        <begin position="1217"/>
        <end position="1236"/>
    </location>
</feature>
<accession>A0A836CI60</accession>
<feature type="compositionally biased region" description="Low complexity" evidence="1">
    <location>
        <begin position="1237"/>
        <end position="1247"/>
    </location>
</feature>
<feature type="compositionally biased region" description="Low complexity" evidence="1">
    <location>
        <begin position="1160"/>
        <end position="1188"/>
    </location>
</feature>
<keyword evidence="2" id="KW-0812">Transmembrane</keyword>
<feature type="transmembrane region" description="Helical" evidence="2">
    <location>
        <begin position="575"/>
        <end position="601"/>
    </location>
</feature>
<feature type="transmembrane region" description="Helical" evidence="2">
    <location>
        <begin position="67"/>
        <end position="89"/>
    </location>
</feature>
<gene>
    <name evidence="3" type="ORF">JKP88DRAFT_289857</name>
</gene>
<evidence type="ECO:0000256" key="1">
    <source>
        <dbReference type="SAM" id="MobiDB-lite"/>
    </source>
</evidence>
<comment type="caution">
    <text evidence="3">The sequence shown here is derived from an EMBL/GenBank/DDBJ whole genome shotgun (WGS) entry which is preliminary data.</text>
</comment>